<dbReference type="PANTHER" id="PTHR32322">
    <property type="entry name" value="INNER MEMBRANE TRANSPORTER"/>
    <property type="match status" value="1"/>
</dbReference>
<comment type="similarity">
    <text evidence="2">Belongs to the EamA transporter family.</text>
</comment>
<feature type="domain" description="EamA" evidence="8">
    <location>
        <begin position="7"/>
        <end position="130"/>
    </location>
</feature>
<feature type="transmembrane region" description="Helical" evidence="7">
    <location>
        <begin position="117"/>
        <end position="135"/>
    </location>
</feature>
<dbReference type="EMBL" id="BONN01000003">
    <property type="protein sequence ID" value="GIG32050.1"/>
    <property type="molecule type" value="Genomic_DNA"/>
</dbReference>
<keyword evidence="3 7" id="KW-0812">Transmembrane</keyword>
<evidence type="ECO:0000259" key="8">
    <source>
        <dbReference type="Pfam" id="PF00892"/>
    </source>
</evidence>
<dbReference type="Gene3D" id="1.10.3730.20">
    <property type="match status" value="1"/>
</dbReference>
<evidence type="ECO:0000313" key="10">
    <source>
        <dbReference type="EMBL" id="NYD87164.1"/>
    </source>
</evidence>
<evidence type="ECO:0000313" key="12">
    <source>
        <dbReference type="Proteomes" id="UP000618382"/>
    </source>
</evidence>
<dbReference type="RefSeq" id="WP_140459613.1">
    <property type="nucleotide sequence ID" value="NZ_BAABFI010000009.1"/>
</dbReference>
<feature type="transmembrane region" description="Helical" evidence="7">
    <location>
        <begin position="244"/>
        <end position="264"/>
    </location>
</feature>
<evidence type="ECO:0000313" key="9">
    <source>
        <dbReference type="EMBL" id="GIG32050.1"/>
    </source>
</evidence>
<dbReference type="InterPro" id="IPR037185">
    <property type="entry name" value="EmrE-like"/>
</dbReference>
<keyword evidence="12" id="KW-1185">Reference proteome</keyword>
<organism evidence="10 11">
    <name type="scientific">Cellulomonas oligotrophica</name>
    <dbReference type="NCBI Taxonomy" id="931536"/>
    <lineage>
        <taxon>Bacteria</taxon>
        <taxon>Bacillati</taxon>
        <taxon>Actinomycetota</taxon>
        <taxon>Actinomycetes</taxon>
        <taxon>Micrococcales</taxon>
        <taxon>Cellulomonadaceae</taxon>
        <taxon>Cellulomonas</taxon>
    </lineage>
</organism>
<dbReference type="AlphaFoldDB" id="A0A7Y9FH63"/>
<sequence>MPLTHRLLALVVAVTWGLNFLAIHATLAQMPPFLAGSVRFAVIAVPTLLLVPRPAVAWRWLLGYGFGFGVLQFAFLYLAMDSGMPTGLASLVLQSSAPFTVLLAAVLLRERLTGRQGLGVAVAVAGLAGIAVHRAQLDGGATLLPVLLTLCGGLGWALGNLANRQARPDSSFRLMLWMSVVPPVPMLALSLVVEGPGRIAEAFTGLTSPTGLLALAGLAYTVLVATLVGTGVWTWLMARHPSSVVAPFSMLVPVVGIGASWLVLREPTEPVELALGALVVGGVLLGSSRPRARPATAAADVQVPAAEQASGNEQVTGPEPARPAPLPQGTAGGQPVDGRAVAVSPPR</sequence>
<name>A0A7Y9FH63_9CELL</name>
<feature type="transmembrane region" description="Helical" evidence="7">
    <location>
        <begin position="86"/>
        <end position="108"/>
    </location>
</feature>
<feature type="domain" description="EamA" evidence="8">
    <location>
        <begin position="145"/>
        <end position="285"/>
    </location>
</feature>
<feature type="transmembrane region" description="Helical" evidence="7">
    <location>
        <begin position="33"/>
        <end position="51"/>
    </location>
</feature>
<comment type="subcellular location">
    <subcellularLocation>
        <location evidence="1">Membrane</location>
        <topology evidence="1">Multi-pass membrane protein</topology>
    </subcellularLocation>
</comment>
<evidence type="ECO:0000313" key="11">
    <source>
        <dbReference type="Proteomes" id="UP000577956"/>
    </source>
</evidence>
<feature type="region of interest" description="Disordered" evidence="6">
    <location>
        <begin position="295"/>
        <end position="347"/>
    </location>
</feature>
<keyword evidence="5 7" id="KW-0472">Membrane</keyword>
<proteinExistence type="inferred from homology"/>
<dbReference type="PANTHER" id="PTHR32322:SF9">
    <property type="entry name" value="AMINO-ACID METABOLITE EFFLUX PUMP-RELATED"/>
    <property type="match status" value="1"/>
</dbReference>
<dbReference type="Proteomes" id="UP000577956">
    <property type="component" value="Unassembled WGS sequence"/>
</dbReference>
<feature type="transmembrane region" description="Helical" evidence="7">
    <location>
        <begin position="174"/>
        <end position="193"/>
    </location>
</feature>
<dbReference type="InterPro" id="IPR050638">
    <property type="entry name" value="AA-Vitamin_Transporters"/>
</dbReference>
<evidence type="ECO:0000256" key="3">
    <source>
        <dbReference type="ARBA" id="ARBA00022692"/>
    </source>
</evidence>
<dbReference type="SUPFAM" id="SSF103481">
    <property type="entry name" value="Multidrug resistance efflux transporter EmrE"/>
    <property type="match status" value="2"/>
</dbReference>
<feature type="transmembrane region" description="Helical" evidence="7">
    <location>
        <begin position="213"/>
        <end position="237"/>
    </location>
</feature>
<evidence type="ECO:0000256" key="5">
    <source>
        <dbReference type="ARBA" id="ARBA00023136"/>
    </source>
</evidence>
<evidence type="ECO:0000256" key="2">
    <source>
        <dbReference type="ARBA" id="ARBA00007362"/>
    </source>
</evidence>
<feature type="transmembrane region" description="Helical" evidence="7">
    <location>
        <begin position="7"/>
        <end position="27"/>
    </location>
</feature>
<gene>
    <name evidence="10" type="ORF">BKA21_002713</name>
    <name evidence="9" type="ORF">Col01nite_12090</name>
</gene>
<dbReference type="Proteomes" id="UP000618382">
    <property type="component" value="Unassembled WGS sequence"/>
</dbReference>
<dbReference type="Pfam" id="PF00892">
    <property type="entry name" value="EamA"/>
    <property type="match status" value="2"/>
</dbReference>
<reference evidence="9 12" key="2">
    <citation type="submission" date="2021-01" db="EMBL/GenBank/DDBJ databases">
        <title>Whole genome shotgun sequence of Cellulomonas oligotrophica NBRC 109435.</title>
        <authorList>
            <person name="Komaki H."/>
            <person name="Tamura T."/>
        </authorList>
    </citation>
    <scope>NUCLEOTIDE SEQUENCE [LARGE SCALE GENOMIC DNA]</scope>
    <source>
        <strain evidence="9 12">NBRC 109435</strain>
    </source>
</reference>
<evidence type="ECO:0000256" key="7">
    <source>
        <dbReference type="SAM" id="Phobius"/>
    </source>
</evidence>
<evidence type="ECO:0000256" key="6">
    <source>
        <dbReference type="SAM" id="MobiDB-lite"/>
    </source>
</evidence>
<comment type="caution">
    <text evidence="10">The sequence shown here is derived from an EMBL/GenBank/DDBJ whole genome shotgun (WGS) entry which is preliminary data.</text>
</comment>
<keyword evidence="4 7" id="KW-1133">Transmembrane helix</keyword>
<dbReference type="InterPro" id="IPR000620">
    <property type="entry name" value="EamA_dom"/>
</dbReference>
<reference evidence="10 11" key="1">
    <citation type="submission" date="2020-07" db="EMBL/GenBank/DDBJ databases">
        <title>Sequencing the genomes of 1000 actinobacteria strains.</title>
        <authorList>
            <person name="Klenk H.-P."/>
        </authorList>
    </citation>
    <scope>NUCLEOTIDE SEQUENCE [LARGE SCALE GENOMIC DNA]</scope>
    <source>
        <strain evidence="10 11">DSM 24482</strain>
    </source>
</reference>
<feature type="transmembrane region" description="Helical" evidence="7">
    <location>
        <begin position="141"/>
        <end position="162"/>
    </location>
</feature>
<dbReference type="GO" id="GO:0016020">
    <property type="term" value="C:membrane"/>
    <property type="evidence" value="ECO:0007669"/>
    <property type="project" value="UniProtKB-SubCell"/>
</dbReference>
<evidence type="ECO:0000256" key="1">
    <source>
        <dbReference type="ARBA" id="ARBA00004141"/>
    </source>
</evidence>
<protein>
    <submittedName>
        <fullName evidence="9">Membrane protein</fullName>
    </submittedName>
    <submittedName>
        <fullName evidence="10">O-acetylserine/cysteine efflux transporter</fullName>
    </submittedName>
</protein>
<evidence type="ECO:0000256" key="4">
    <source>
        <dbReference type="ARBA" id="ARBA00022989"/>
    </source>
</evidence>
<feature type="transmembrane region" description="Helical" evidence="7">
    <location>
        <begin position="58"/>
        <end position="80"/>
    </location>
</feature>
<feature type="compositionally biased region" description="Low complexity" evidence="6">
    <location>
        <begin position="295"/>
        <end position="309"/>
    </location>
</feature>
<accession>A0A7Y9FH63</accession>
<dbReference type="EMBL" id="JACCBK010000001">
    <property type="protein sequence ID" value="NYD87164.1"/>
    <property type="molecule type" value="Genomic_DNA"/>
</dbReference>